<feature type="transmembrane region" description="Helical" evidence="10">
    <location>
        <begin position="21"/>
        <end position="39"/>
    </location>
</feature>
<evidence type="ECO:0000256" key="6">
    <source>
        <dbReference type="ARBA" id="ARBA00022847"/>
    </source>
</evidence>
<keyword evidence="6" id="KW-0769">Symport</keyword>
<feature type="transmembrane region" description="Helical" evidence="10">
    <location>
        <begin position="115"/>
        <end position="133"/>
    </location>
</feature>
<gene>
    <name evidence="12" type="ORF">WJX72_001683</name>
</gene>
<keyword evidence="8 10" id="KW-0472">Membrane</keyword>
<dbReference type="InterPro" id="IPR003663">
    <property type="entry name" value="Sugar/inositol_transpt"/>
</dbReference>
<feature type="transmembrane region" description="Helical" evidence="10">
    <location>
        <begin position="84"/>
        <end position="103"/>
    </location>
</feature>
<sequence>MAGGGPITPSSGKRYNARMTAYVWMVCILGGAGGLLLGYDNGVIGGVTALPNFQLKFYPSIYEAEQLQKIGANNAYCKYNSQTLQLMVSSLYLSAIVFGLLAAPFTRKYGRKPPLVVAGIFFVIGSAVMAGGVNVAMLIVGRVLLGVGVGLASLVMPMYNAEMAPPHMRGAMNILFQLFVTIGILAAGLINYGASYMSGNGGWRMSLGLAGVPGLIVLFGGIVLPDSPNSLCERGQLDKARKVLERIRGTKDVQEEFDDMVEAARMANMVKNSMANLFKSKYRPQLVISLMFMMFQQFAGINAIIFYAPVLFSSLGSGHTASLLNTVIIGAVNVASTLVAVAFVDRVGRKFLLIAGGIQMIICEIIVGVTLKYEFGKYGATLPNASSIGILVVICVYIAGFAWSWGPIGWLYPTEIQPLETRAAGASLNVASNMLFTFVIGQCFVTMLCSMKWGVFLFFAGMVVIMVLWTIFFLPETKGLAIEEVFRAFQKHWFWTRASRITEVHNAGMLPVVGEKEGMEGKNVEMGGRGAALMPVRTAAGAGLEPQASASKLILTQAHRTCVARGV</sequence>
<dbReference type="Pfam" id="PF00083">
    <property type="entry name" value="Sugar_tr"/>
    <property type="match status" value="1"/>
</dbReference>
<comment type="similarity">
    <text evidence="2 9">Belongs to the major facilitator superfamily. Sugar transporter (TC 2.A.1.1) family.</text>
</comment>
<dbReference type="PROSITE" id="PS00217">
    <property type="entry name" value="SUGAR_TRANSPORT_2"/>
    <property type="match status" value="1"/>
</dbReference>
<keyword evidence="4" id="KW-0762">Sugar transport</keyword>
<reference evidence="12 13" key="1">
    <citation type="journal article" date="2024" name="Nat. Commun.">
        <title>Phylogenomics reveals the evolutionary origins of lichenization in chlorophyte algae.</title>
        <authorList>
            <person name="Puginier C."/>
            <person name="Libourel C."/>
            <person name="Otte J."/>
            <person name="Skaloud P."/>
            <person name="Haon M."/>
            <person name="Grisel S."/>
            <person name="Petersen M."/>
            <person name="Berrin J.G."/>
            <person name="Delaux P.M."/>
            <person name="Dal Grande F."/>
            <person name="Keller J."/>
        </authorList>
    </citation>
    <scope>NUCLEOTIDE SEQUENCE [LARGE SCALE GENOMIC DNA]</scope>
    <source>
        <strain evidence="12 13">SAG 2043</strain>
    </source>
</reference>
<dbReference type="CDD" id="cd17361">
    <property type="entry name" value="MFS_STP"/>
    <property type="match status" value="1"/>
</dbReference>
<feature type="transmembrane region" description="Helical" evidence="10">
    <location>
        <begin position="453"/>
        <end position="474"/>
    </location>
</feature>
<dbReference type="FunFam" id="1.20.1250.20:FF:000002">
    <property type="entry name" value="Sugar transport protein 13"/>
    <property type="match status" value="1"/>
</dbReference>
<feature type="transmembrane region" description="Helical" evidence="10">
    <location>
        <begin position="322"/>
        <end position="344"/>
    </location>
</feature>
<evidence type="ECO:0000259" key="11">
    <source>
        <dbReference type="PROSITE" id="PS50850"/>
    </source>
</evidence>
<dbReference type="SUPFAM" id="SSF103473">
    <property type="entry name" value="MFS general substrate transporter"/>
    <property type="match status" value="1"/>
</dbReference>
<evidence type="ECO:0000256" key="4">
    <source>
        <dbReference type="ARBA" id="ARBA00022597"/>
    </source>
</evidence>
<dbReference type="PRINTS" id="PR00171">
    <property type="entry name" value="SUGRTRNSPORT"/>
</dbReference>
<accession>A0AAW1Q9Q9</accession>
<dbReference type="InterPro" id="IPR005829">
    <property type="entry name" value="Sugar_transporter_CS"/>
</dbReference>
<keyword evidence="5 10" id="KW-0812">Transmembrane</keyword>
<dbReference type="Gene3D" id="1.20.1250.20">
    <property type="entry name" value="MFS general substrate transporter like domains"/>
    <property type="match status" value="1"/>
</dbReference>
<dbReference type="GO" id="GO:0015145">
    <property type="term" value="F:monosaccharide transmembrane transporter activity"/>
    <property type="evidence" value="ECO:0007669"/>
    <property type="project" value="InterPro"/>
</dbReference>
<proteinExistence type="inferred from homology"/>
<evidence type="ECO:0000256" key="8">
    <source>
        <dbReference type="ARBA" id="ARBA00023136"/>
    </source>
</evidence>
<dbReference type="GO" id="GO:0016020">
    <property type="term" value="C:membrane"/>
    <property type="evidence" value="ECO:0007669"/>
    <property type="project" value="UniProtKB-SubCell"/>
</dbReference>
<dbReference type="PANTHER" id="PTHR23500">
    <property type="entry name" value="SOLUTE CARRIER FAMILY 2, FACILITATED GLUCOSE TRANSPORTER"/>
    <property type="match status" value="1"/>
</dbReference>
<keyword evidence="3 9" id="KW-0813">Transport</keyword>
<evidence type="ECO:0000256" key="1">
    <source>
        <dbReference type="ARBA" id="ARBA00004141"/>
    </source>
</evidence>
<feature type="transmembrane region" description="Helical" evidence="10">
    <location>
        <begin position="286"/>
        <end position="310"/>
    </location>
</feature>
<dbReference type="NCBIfam" id="TIGR00879">
    <property type="entry name" value="SP"/>
    <property type="match status" value="1"/>
</dbReference>
<dbReference type="PROSITE" id="PS00216">
    <property type="entry name" value="SUGAR_TRANSPORT_1"/>
    <property type="match status" value="1"/>
</dbReference>
<keyword evidence="7 10" id="KW-1133">Transmembrane helix</keyword>
<feature type="transmembrane region" description="Helical" evidence="10">
    <location>
        <begin position="385"/>
        <end position="405"/>
    </location>
</feature>
<comment type="subcellular location">
    <subcellularLocation>
        <location evidence="1">Membrane</location>
        <topology evidence="1">Multi-pass membrane protein</topology>
    </subcellularLocation>
</comment>
<feature type="transmembrane region" description="Helical" evidence="10">
    <location>
        <begin position="426"/>
        <end position="447"/>
    </location>
</feature>
<dbReference type="PROSITE" id="PS50850">
    <property type="entry name" value="MFS"/>
    <property type="match status" value="1"/>
</dbReference>
<organism evidence="12 13">
    <name type="scientific">[Myrmecia] bisecta</name>
    <dbReference type="NCBI Taxonomy" id="41462"/>
    <lineage>
        <taxon>Eukaryota</taxon>
        <taxon>Viridiplantae</taxon>
        <taxon>Chlorophyta</taxon>
        <taxon>core chlorophytes</taxon>
        <taxon>Trebouxiophyceae</taxon>
        <taxon>Trebouxiales</taxon>
        <taxon>Trebouxiaceae</taxon>
        <taxon>Myrmecia</taxon>
    </lineage>
</organism>
<dbReference type="PANTHER" id="PTHR23500:SF357">
    <property type="entry name" value="IP12678P"/>
    <property type="match status" value="1"/>
</dbReference>
<dbReference type="InterPro" id="IPR044778">
    <property type="entry name" value="MFS_STP/MST-like_plant"/>
</dbReference>
<dbReference type="AlphaFoldDB" id="A0AAW1Q9Q9"/>
<evidence type="ECO:0000256" key="3">
    <source>
        <dbReference type="ARBA" id="ARBA00022448"/>
    </source>
</evidence>
<evidence type="ECO:0000256" key="5">
    <source>
        <dbReference type="ARBA" id="ARBA00022692"/>
    </source>
</evidence>
<evidence type="ECO:0000313" key="13">
    <source>
        <dbReference type="Proteomes" id="UP001489004"/>
    </source>
</evidence>
<feature type="transmembrane region" description="Helical" evidence="10">
    <location>
        <begin position="139"/>
        <end position="159"/>
    </location>
</feature>
<evidence type="ECO:0000313" key="12">
    <source>
        <dbReference type="EMBL" id="KAK9817756.1"/>
    </source>
</evidence>
<keyword evidence="13" id="KW-1185">Reference proteome</keyword>
<dbReference type="GO" id="GO:0015293">
    <property type="term" value="F:symporter activity"/>
    <property type="evidence" value="ECO:0007669"/>
    <property type="project" value="UniProtKB-KW"/>
</dbReference>
<dbReference type="EMBL" id="JALJOR010000004">
    <property type="protein sequence ID" value="KAK9817756.1"/>
    <property type="molecule type" value="Genomic_DNA"/>
</dbReference>
<protein>
    <recommendedName>
        <fullName evidence="11">Major facilitator superfamily (MFS) profile domain-containing protein</fullName>
    </recommendedName>
</protein>
<evidence type="ECO:0000256" key="10">
    <source>
        <dbReference type="SAM" id="Phobius"/>
    </source>
</evidence>
<dbReference type="InterPro" id="IPR045262">
    <property type="entry name" value="STP/PLT_plant"/>
</dbReference>
<evidence type="ECO:0000256" key="9">
    <source>
        <dbReference type="RuleBase" id="RU003346"/>
    </source>
</evidence>
<comment type="caution">
    <text evidence="12">The sequence shown here is derived from an EMBL/GenBank/DDBJ whole genome shotgun (WGS) entry which is preliminary data.</text>
</comment>
<dbReference type="Proteomes" id="UP001489004">
    <property type="component" value="Unassembled WGS sequence"/>
</dbReference>
<dbReference type="InterPro" id="IPR020846">
    <property type="entry name" value="MFS_dom"/>
</dbReference>
<name>A0AAW1Q9Q9_9CHLO</name>
<evidence type="ECO:0000256" key="7">
    <source>
        <dbReference type="ARBA" id="ARBA00022989"/>
    </source>
</evidence>
<feature type="transmembrane region" description="Helical" evidence="10">
    <location>
        <begin position="351"/>
        <end position="373"/>
    </location>
</feature>
<feature type="transmembrane region" description="Helical" evidence="10">
    <location>
        <begin position="205"/>
        <end position="224"/>
    </location>
</feature>
<feature type="domain" description="Major facilitator superfamily (MFS) profile" evidence="11">
    <location>
        <begin position="26"/>
        <end position="478"/>
    </location>
</feature>
<feature type="transmembrane region" description="Helical" evidence="10">
    <location>
        <begin position="171"/>
        <end position="193"/>
    </location>
</feature>
<dbReference type="InterPro" id="IPR036259">
    <property type="entry name" value="MFS_trans_sf"/>
</dbReference>
<evidence type="ECO:0000256" key="2">
    <source>
        <dbReference type="ARBA" id="ARBA00010992"/>
    </source>
</evidence>
<dbReference type="InterPro" id="IPR005828">
    <property type="entry name" value="MFS_sugar_transport-like"/>
</dbReference>